<evidence type="ECO:0000313" key="2">
    <source>
        <dbReference type="EMBL" id="EER25614.1"/>
    </source>
</evidence>
<feature type="compositionally biased region" description="Low complexity" evidence="1">
    <location>
        <begin position="181"/>
        <end position="201"/>
    </location>
</feature>
<feature type="compositionally biased region" description="Basic and acidic residues" evidence="1">
    <location>
        <begin position="167"/>
        <end position="178"/>
    </location>
</feature>
<sequence length="497" mass="54398">MSSKYTPSRENVNSNKQYTSRAESNERPNATARTPKFIFSSSAQSGFAAQFAATPRFVFSQRQNRKSGDGIDVSDKGSSPAARARKTIQDTPRNTEIKMKEVIEDSEGEEEGDLLQGIVETSRSGRPENEPGKTVADDDDEEMLLSFSLSQHQAKRRRLSISSADDLEVRPVSARELDQISSTSSESPPSSPQAGPASPSAGNVDNLLSPTVHPMPSTPFQPTGAASVPHHSSSRGPPRFMFSTPISSTPRQPSGSNNATTAQTSTQRQKPRFVLPQTPSRRREPDISALLTSPIPFPYAKRHARSKSRTFIPGGMASEVRNWILDLGTRKQVSQSQAPPQTTQTQADQGEREQPFDKYQLIVQVGEIRTSAPTDVRRQGGQRQGRLGHLAPFTLISPSKVQPPTASQNNILLFGSPVSTVLPPMQKLQKGDWVGIRRGLVWDMEIEPFHTGDASNNNANPEESDTISSIITRRTNVWLVSIEWDIIRKPEPGGSGT</sequence>
<feature type="region of interest" description="Disordered" evidence="1">
    <location>
        <begin position="1"/>
        <end position="37"/>
    </location>
</feature>
<feature type="compositionally biased region" description="Low complexity" evidence="1">
    <location>
        <begin position="334"/>
        <end position="347"/>
    </location>
</feature>
<gene>
    <name evidence="2" type="ORF">CPC735_067140</name>
</gene>
<comment type="caution">
    <text evidence="2">The sequence shown here is derived from an EMBL/GenBank/DDBJ whole genome shotgun (WGS) entry which is preliminary data.</text>
</comment>
<proteinExistence type="predicted"/>
<evidence type="ECO:0000313" key="3">
    <source>
        <dbReference type="Proteomes" id="UP000009084"/>
    </source>
</evidence>
<dbReference type="EMBL" id="ACFW01000041">
    <property type="protein sequence ID" value="EER25614.1"/>
    <property type="molecule type" value="Genomic_DNA"/>
</dbReference>
<feature type="region of interest" description="Disordered" evidence="1">
    <location>
        <begin position="54"/>
        <end position="285"/>
    </location>
</feature>
<dbReference type="Proteomes" id="UP000009084">
    <property type="component" value="Unassembled WGS sequence"/>
</dbReference>
<dbReference type="OrthoDB" id="4203305at2759"/>
<evidence type="ECO:0000256" key="1">
    <source>
        <dbReference type="SAM" id="MobiDB-lite"/>
    </source>
</evidence>
<feature type="compositionally biased region" description="Polar residues" evidence="1">
    <location>
        <begin position="1"/>
        <end position="32"/>
    </location>
</feature>
<organism evidence="2 3">
    <name type="scientific">Coccidioides posadasii (strain C735)</name>
    <name type="common">Valley fever fungus</name>
    <dbReference type="NCBI Taxonomy" id="222929"/>
    <lineage>
        <taxon>Eukaryota</taxon>
        <taxon>Fungi</taxon>
        <taxon>Dikarya</taxon>
        <taxon>Ascomycota</taxon>
        <taxon>Pezizomycotina</taxon>
        <taxon>Eurotiomycetes</taxon>
        <taxon>Eurotiomycetidae</taxon>
        <taxon>Onygenales</taxon>
        <taxon>Onygenaceae</taxon>
        <taxon>Coccidioides</taxon>
    </lineage>
</organism>
<dbReference type="KEGG" id="cpw:9693242"/>
<dbReference type="HOGENOM" id="CLU_042683_0_0_1"/>
<reference evidence="2 3" key="1">
    <citation type="journal article" date="2009" name="Genome Res.">
        <title>Comparative genomic analyses of the human fungal pathogens Coccidioides and their relatives.</title>
        <authorList>
            <person name="Sharpton T.J."/>
            <person name="Stajich J.E."/>
            <person name="Rounsley S.D."/>
            <person name="Gardner M.J."/>
            <person name="Wortman J.R."/>
            <person name="Jordar V.S."/>
            <person name="Maiti R."/>
            <person name="Kodira C.D."/>
            <person name="Neafsey D.E."/>
            <person name="Zeng Q."/>
            <person name="Hung C.-Y."/>
            <person name="McMahan C."/>
            <person name="Muszewska A."/>
            <person name="Grynberg M."/>
            <person name="Mandel M.A."/>
            <person name="Kellner E.M."/>
            <person name="Barker B.M."/>
            <person name="Galgiani J.N."/>
            <person name="Orbach M.J."/>
            <person name="Kirkland T.N."/>
            <person name="Cole G.T."/>
            <person name="Henn M.R."/>
            <person name="Birren B.W."/>
            <person name="Taylor J.W."/>
        </authorList>
    </citation>
    <scope>NUCLEOTIDE SEQUENCE [LARGE SCALE GENOMIC DNA]</scope>
    <source>
        <strain evidence="3">C735</strain>
    </source>
</reference>
<feature type="compositionally biased region" description="Polar residues" evidence="1">
    <location>
        <begin position="244"/>
        <end position="268"/>
    </location>
</feature>
<protein>
    <submittedName>
        <fullName evidence="2">Uncharacterized protein</fullName>
    </submittedName>
</protein>
<dbReference type="AlphaFoldDB" id="C5PCD7"/>
<feature type="compositionally biased region" description="Basic and acidic residues" evidence="1">
    <location>
        <begin position="66"/>
        <end position="75"/>
    </location>
</feature>
<name>C5PCD7_COCP7</name>
<dbReference type="VEuPathDB" id="FungiDB:CPC735_067140"/>
<accession>C5PCD7</accession>
<feature type="compositionally biased region" description="Acidic residues" evidence="1">
    <location>
        <begin position="104"/>
        <end position="113"/>
    </location>
</feature>
<feature type="compositionally biased region" description="Basic and acidic residues" evidence="1">
    <location>
        <begin position="93"/>
        <end position="103"/>
    </location>
</feature>
<feature type="region of interest" description="Disordered" evidence="1">
    <location>
        <begin position="330"/>
        <end position="354"/>
    </location>
</feature>